<sequence length="303" mass="33261">MDCQVVSPYAAVLPRPTTRATRTDPGPTLTDLTCRRRVETLTQGQIISYDKILYLGRSAALGSTVAKSEVLLLVIDAPTTRFPNGLRRRGVRPALFPPIAASLPTLRQWGRLINPMIALQFCRPLYLIPGSSKSKATFTPSSSSVLSRIIVTYNPLGLDPTSMIHDLICLTCFISTTSVGLSAALGSDIDFTYSLVPWCKWFHISQVILQAHLRAELDARLRLLNNAAFTVMRFDPNPLQHWGVNPIDSVLEFYAPHPTMGGVENHNSRNLIHDKDCAVFPSSSVDFFPGSAEGRGTPSARNS</sequence>
<comment type="caution">
    <text evidence="1">The sequence shown here is derived from an EMBL/GenBank/DDBJ whole genome shotgun (WGS) entry which is preliminary data.</text>
</comment>
<protein>
    <submittedName>
        <fullName evidence="1">Uncharacterized protein</fullName>
    </submittedName>
</protein>
<keyword evidence="2" id="KW-1185">Reference proteome</keyword>
<proteinExistence type="predicted"/>
<dbReference type="EMBL" id="JAKELL010000085">
    <property type="protein sequence ID" value="KAH8983740.1"/>
    <property type="molecule type" value="Genomic_DNA"/>
</dbReference>
<dbReference type="Proteomes" id="UP001201163">
    <property type="component" value="Unassembled WGS sequence"/>
</dbReference>
<organism evidence="1 2">
    <name type="scientific">Lactarius akahatsu</name>
    <dbReference type="NCBI Taxonomy" id="416441"/>
    <lineage>
        <taxon>Eukaryota</taxon>
        <taxon>Fungi</taxon>
        <taxon>Dikarya</taxon>
        <taxon>Basidiomycota</taxon>
        <taxon>Agaricomycotina</taxon>
        <taxon>Agaricomycetes</taxon>
        <taxon>Russulales</taxon>
        <taxon>Russulaceae</taxon>
        <taxon>Lactarius</taxon>
    </lineage>
</organism>
<evidence type="ECO:0000313" key="2">
    <source>
        <dbReference type="Proteomes" id="UP001201163"/>
    </source>
</evidence>
<name>A0AAD4L8L1_9AGAM</name>
<gene>
    <name evidence="1" type="ORF">EDB92DRAFT_2037330</name>
</gene>
<dbReference type="AlphaFoldDB" id="A0AAD4L8L1"/>
<reference evidence="1" key="1">
    <citation type="submission" date="2022-01" db="EMBL/GenBank/DDBJ databases">
        <title>Comparative genomics reveals a dynamic genome evolution in the ectomycorrhizal milk-cap (Lactarius) mushrooms.</title>
        <authorList>
            <consortium name="DOE Joint Genome Institute"/>
            <person name="Lebreton A."/>
            <person name="Tang N."/>
            <person name="Kuo A."/>
            <person name="LaButti K."/>
            <person name="Drula E."/>
            <person name="Barry K."/>
            <person name="Clum A."/>
            <person name="Lipzen A."/>
            <person name="Mousain D."/>
            <person name="Ng V."/>
            <person name="Wang R."/>
            <person name="Wang X."/>
            <person name="Dai Y."/>
            <person name="Henrissat B."/>
            <person name="Grigoriev I.V."/>
            <person name="Guerin-Laguette A."/>
            <person name="Yu F."/>
            <person name="Martin F.M."/>
        </authorList>
    </citation>
    <scope>NUCLEOTIDE SEQUENCE</scope>
    <source>
        <strain evidence="1">QP</strain>
    </source>
</reference>
<evidence type="ECO:0000313" key="1">
    <source>
        <dbReference type="EMBL" id="KAH8983740.1"/>
    </source>
</evidence>
<accession>A0AAD4L8L1</accession>